<reference evidence="1 2" key="1">
    <citation type="submission" date="2018-06" db="EMBL/GenBank/DDBJ databases">
        <authorList>
            <consortium name="Pathogen Informatics"/>
            <person name="Doyle S."/>
        </authorList>
    </citation>
    <scope>NUCLEOTIDE SEQUENCE [LARGE SCALE GENOMIC DNA]</scope>
    <source>
        <strain evidence="1 2">NCTC11157</strain>
    </source>
</reference>
<dbReference type="InterPro" id="IPR036116">
    <property type="entry name" value="FN3_sf"/>
</dbReference>
<protein>
    <recommendedName>
        <fullName evidence="3">Fibronectin type-III domain-containing protein</fullName>
    </recommendedName>
</protein>
<dbReference type="SUPFAM" id="SSF49265">
    <property type="entry name" value="Fibronectin type III"/>
    <property type="match status" value="1"/>
</dbReference>
<dbReference type="InterPro" id="IPR003961">
    <property type="entry name" value="FN3_dom"/>
</dbReference>
<evidence type="ECO:0008006" key="3">
    <source>
        <dbReference type="Google" id="ProtNLM"/>
    </source>
</evidence>
<dbReference type="InterPro" id="IPR013783">
    <property type="entry name" value="Ig-like_fold"/>
</dbReference>
<dbReference type="Proteomes" id="UP000254072">
    <property type="component" value="Unassembled WGS sequence"/>
</dbReference>
<evidence type="ECO:0000313" key="2">
    <source>
        <dbReference type="Proteomes" id="UP000254072"/>
    </source>
</evidence>
<proteinExistence type="predicted"/>
<accession>A0A379DV79</accession>
<dbReference type="Gene3D" id="2.60.40.10">
    <property type="entry name" value="Immunoglobulins"/>
    <property type="match status" value="1"/>
</dbReference>
<sequence length="1740" mass="196455">MSTKSTNFCKLFKTLLVAILLTVVGGGRLYAQYYPVHATVQWPSPQSPYLSDYYSGSRDRLIVNLLNRDLQQPLLFARLRIKIKSTGFLATSREEINYPMLELSANVPTRLTNIDLAPYLQPQNLQTSGNLRNGQLPVGYTEISVQVVDYYTGRVLSDWHTGRSYLDVKKPPLLNFPEKDAQIGITEPLYIRFQWMPRHQGLAGTEYEFVLKELPDNGAAPQSAFAYGNEIYRIRTRNTTLNYTHLEPILFPNRCYAWQVQAIARDGVDEVGMFENGGFSEINWFYLNDNCQAPTGLKALPRFAKVELSWNKVIGTTGYVVECRPKTKLNVYEWSSTRVAGEYLTLAQLKPGWTYEWRVGTLCTDDRPVFSDVHEFTLSSRNDELLADCGKEPVREDLSQEPNLRIKAGDIVTIGGDYPMTITEAVSLGDGWYSGRGKTRLKTIIDAPVSLRFDRLRINVDNFQIDGTVEASYDEKKAKIANLDYVDDGGKDIKPATIRMREHKMDFTLPDIPQFTYNPESGALETIDADGNPQTIKIDVPENASYESIFPMLVTDNKGNTYQISPAEQDAGGTNDDAENGNQDKNIKLTCEPVTRIGDFNTESLSSKYGYIHFERGDGKYAFDAGREKWYKKSVKVDRFYKPFAKGYIAPWKLVPTGENDIVTARYDGQKKIDLKKVHFVSDPNSAALPAQLNEAEQTWTISLRSVSAGSGYDVFAVYEGVVIGKLRVVSYANQQHKVTLVPINEAKLDKADIEQELNAIYNPVGVQFTVNVDERMRGNYSRERKTEKDSLLGVVSKSFWGYDKEVKETPEMLNLQKTYQQAAGTLDGVYLFVLNGATGLEGQKGDLLGEMPRKSRFGYIFAGNSPNTEEIVHTIAHEVGHGIFTLQHTFDAEYGKGTQGTTNNLLDYTEKGKELAAFQWNVMANPAVFTAMDKTDEGDIHLVKGQYLGFTPDGRIIQARPKEYAGIFDNDSTYFIYAFKDNKGTFYKWNRDKRIYINDNGDIFKVPDVKVTGKVAIWRNSSNPQCYVWYKFLDVYKYTSAQFELIKQRIAKDDGSQWELDLVEGANASPACKDAANAENEKLTSLQSFIHFTDHANISRFQILSKLAKVFQTNRKNTLTDNKEFDKDRVIIISIEGYDDNEIKELKSKYKKYLHFIFSNENGTIKFSRIESPDEFIDKLSHISELIKDKPWAAQAIILYEVADLLDKGIENFKIPDSVWGCNTESNIYKDVIIFLLNTQDYWIVVDKLSDGRFSDESKFAFVCGLWNGTVDIIQSVPKLAKLLTCAFHEDCAESVSSQWESFKSAVIKDENGNILCQQDEYLCKAKHMIGAALEELVEDDCKLAHTVGSVVGPVVALTLGDYAAAPGLLETLSTVGSGLRYAIKGLQLCDKVTDITRPLAKGLKATTVLIKKAGKLVPEIHIGNNITLHFDGDKLYLRNPKVDAGRGVAIEESKLSQKIEDALSTEVKEIASAKFTKSLSSNKSFMDVLKGVRIKGKPIELEDLAKIFEDLHKAVPANSVKPLKDVMDDFVYLVDHHLSDMLKRPNGKKQITAFINELLQSKDKFKAGTTTLEVIRNPQKYISNTYHNTLSNLELEDLIAYADDTGDFRFDIKWEAKTNQNVAGRREVNIFVDTKNYSSARNMFKDLRQFKAYLEAIDNFDQLYIIQQGGRDVTKKDIIKKLEKAIANDAKTVFETNPKLWGKIGINRSELLEQLCHNHTLSKGPQYEPFRNMILTTK</sequence>
<gene>
    <name evidence="1" type="ORF">NCTC11157_00018</name>
</gene>
<evidence type="ECO:0000313" key="1">
    <source>
        <dbReference type="EMBL" id="SUB84315.1"/>
    </source>
</evidence>
<name>A0A379DV79_9BACT</name>
<dbReference type="CDD" id="cd00063">
    <property type="entry name" value="FN3"/>
    <property type="match status" value="1"/>
</dbReference>
<dbReference type="EMBL" id="UGTL01000001">
    <property type="protein sequence ID" value="SUB84315.1"/>
    <property type="molecule type" value="Genomic_DNA"/>
</dbReference>
<organism evidence="1 2">
    <name type="scientific">Prevotella disiens</name>
    <dbReference type="NCBI Taxonomy" id="28130"/>
    <lineage>
        <taxon>Bacteria</taxon>
        <taxon>Pseudomonadati</taxon>
        <taxon>Bacteroidota</taxon>
        <taxon>Bacteroidia</taxon>
        <taxon>Bacteroidales</taxon>
        <taxon>Prevotellaceae</taxon>
        <taxon>Prevotella</taxon>
    </lineage>
</organism>